<feature type="transmembrane region" description="Helical" evidence="1">
    <location>
        <begin position="20"/>
        <end position="42"/>
    </location>
</feature>
<dbReference type="EMBL" id="UOFH01000175">
    <property type="protein sequence ID" value="VAW61155.1"/>
    <property type="molecule type" value="Genomic_DNA"/>
</dbReference>
<accession>A0A3B0WYQ1</accession>
<name>A0A3B0WYQ1_9ZZZZ</name>
<protein>
    <submittedName>
        <fullName evidence="2">Uncharacterized protein</fullName>
    </submittedName>
</protein>
<dbReference type="AlphaFoldDB" id="A0A3B0WYQ1"/>
<proteinExistence type="predicted"/>
<keyword evidence="1" id="KW-0472">Membrane</keyword>
<organism evidence="2">
    <name type="scientific">hydrothermal vent metagenome</name>
    <dbReference type="NCBI Taxonomy" id="652676"/>
    <lineage>
        <taxon>unclassified sequences</taxon>
        <taxon>metagenomes</taxon>
        <taxon>ecological metagenomes</taxon>
    </lineage>
</organism>
<feature type="transmembrane region" description="Helical" evidence="1">
    <location>
        <begin position="58"/>
        <end position="74"/>
    </location>
</feature>
<sequence>MEEANTKVDQWAFKNFIAYLLRAGVLGIGASLITFGIILYLYTPNDALVGLWLYTNQPAYWLLALFFLITIYLTKNTINYSTYCHMGIANYIFYSNRLACYIYIS</sequence>
<keyword evidence="1" id="KW-1133">Transmembrane helix</keyword>
<evidence type="ECO:0000256" key="1">
    <source>
        <dbReference type="SAM" id="Phobius"/>
    </source>
</evidence>
<gene>
    <name evidence="2" type="ORF">MNBD_GAMMA08-3148</name>
</gene>
<evidence type="ECO:0000313" key="2">
    <source>
        <dbReference type="EMBL" id="VAW61155.1"/>
    </source>
</evidence>
<reference evidence="2" key="1">
    <citation type="submission" date="2018-06" db="EMBL/GenBank/DDBJ databases">
        <authorList>
            <person name="Zhirakovskaya E."/>
        </authorList>
    </citation>
    <scope>NUCLEOTIDE SEQUENCE</scope>
</reference>
<keyword evidence="1" id="KW-0812">Transmembrane</keyword>